<dbReference type="Proteomes" id="UP001060085">
    <property type="component" value="Linkage Group LG06"/>
</dbReference>
<gene>
    <name evidence="1" type="ORF">M9H77_25562</name>
</gene>
<evidence type="ECO:0000313" key="2">
    <source>
        <dbReference type="Proteomes" id="UP001060085"/>
    </source>
</evidence>
<name>A0ACC0A7H0_CATRO</name>
<proteinExistence type="predicted"/>
<comment type="caution">
    <text evidence="1">The sequence shown here is derived from an EMBL/GenBank/DDBJ whole genome shotgun (WGS) entry which is preliminary data.</text>
</comment>
<dbReference type="EMBL" id="CM044706">
    <property type="protein sequence ID" value="KAI5656769.1"/>
    <property type="molecule type" value="Genomic_DNA"/>
</dbReference>
<keyword evidence="2" id="KW-1185">Reference proteome</keyword>
<reference evidence="2" key="1">
    <citation type="journal article" date="2023" name="Nat. Plants">
        <title>Single-cell RNA sequencing provides a high-resolution roadmap for understanding the multicellular compartmentation of specialized metabolism.</title>
        <authorList>
            <person name="Sun S."/>
            <person name="Shen X."/>
            <person name="Li Y."/>
            <person name="Li Y."/>
            <person name="Wang S."/>
            <person name="Li R."/>
            <person name="Zhang H."/>
            <person name="Shen G."/>
            <person name="Guo B."/>
            <person name="Wei J."/>
            <person name="Xu J."/>
            <person name="St-Pierre B."/>
            <person name="Chen S."/>
            <person name="Sun C."/>
        </authorList>
    </citation>
    <scope>NUCLEOTIDE SEQUENCE [LARGE SCALE GENOMIC DNA]</scope>
</reference>
<protein>
    <submittedName>
        <fullName evidence="1">Uncharacterized protein</fullName>
    </submittedName>
</protein>
<organism evidence="1 2">
    <name type="scientific">Catharanthus roseus</name>
    <name type="common">Madagascar periwinkle</name>
    <name type="synonym">Vinca rosea</name>
    <dbReference type="NCBI Taxonomy" id="4058"/>
    <lineage>
        <taxon>Eukaryota</taxon>
        <taxon>Viridiplantae</taxon>
        <taxon>Streptophyta</taxon>
        <taxon>Embryophyta</taxon>
        <taxon>Tracheophyta</taxon>
        <taxon>Spermatophyta</taxon>
        <taxon>Magnoliopsida</taxon>
        <taxon>eudicotyledons</taxon>
        <taxon>Gunneridae</taxon>
        <taxon>Pentapetalae</taxon>
        <taxon>asterids</taxon>
        <taxon>lamiids</taxon>
        <taxon>Gentianales</taxon>
        <taxon>Apocynaceae</taxon>
        <taxon>Rauvolfioideae</taxon>
        <taxon>Vinceae</taxon>
        <taxon>Catharanthinae</taxon>
        <taxon>Catharanthus</taxon>
    </lineage>
</organism>
<sequence>MFVSDSRYHIVAVHDAGMQRSIGKERATVLPKESPLILWSGNRPRKDATRSTLMLVILLKDQPKVILALNADDSHMPVAEH</sequence>
<evidence type="ECO:0000313" key="1">
    <source>
        <dbReference type="EMBL" id="KAI5656769.1"/>
    </source>
</evidence>
<accession>A0ACC0A7H0</accession>